<sequence length="71" mass="8185">MTDMEIIAKRIKAKNIKFKACTECGNVTWDIEIIEMAKLPIMSAKENVECISFTCKNCGYVKLYNMNKIME</sequence>
<gene>
    <name evidence="1" type="ORF">SPSIL_057330</name>
</gene>
<evidence type="ECO:0000313" key="1">
    <source>
        <dbReference type="EMBL" id="XFO69499.1"/>
    </source>
</evidence>
<dbReference type="RefSeq" id="WP_094606516.1">
    <property type="nucleotide sequence ID" value="NZ_CP155573.1"/>
</dbReference>
<organism evidence="1 2">
    <name type="scientific">Sporomusa silvacetica DSM 10669</name>
    <dbReference type="NCBI Taxonomy" id="1123289"/>
    <lineage>
        <taxon>Bacteria</taxon>
        <taxon>Bacillati</taxon>
        <taxon>Bacillota</taxon>
        <taxon>Negativicutes</taxon>
        <taxon>Selenomonadales</taxon>
        <taxon>Sporomusaceae</taxon>
        <taxon>Sporomusa</taxon>
    </lineage>
</organism>
<evidence type="ECO:0000313" key="2">
    <source>
        <dbReference type="Proteomes" id="UP000216752"/>
    </source>
</evidence>
<accession>A0ABZ3IUY7</accession>
<dbReference type="Proteomes" id="UP000216752">
    <property type="component" value="Chromosome"/>
</dbReference>
<proteinExistence type="predicted"/>
<dbReference type="EMBL" id="CP155573">
    <property type="protein sequence ID" value="XFO69499.1"/>
    <property type="molecule type" value="Genomic_DNA"/>
</dbReference>
<protein>
    <submittedName>
        <fullName evidence="1">Uncharacterized protein</fullName>
    </submittedName>
</protein>
<reference evidence="1" key="1">
    <citation type="submission" date="2024-05" db="EMBL/GenBank/DDBJ databases">
        <title>Isolation and characterization of Sporomusa carbonis sp. nov., a carboxydotrophic hydrogenogen in the genus of Sporomusa isolated from a charcoal burning pile.</title>
        <authorList>
            <person name="Boeer T."/>
            <person name="Rosenbaum F."/>
            <person name="Eysell L."/>
            <person name="Mueller V."/>
            <person name="Daniel R."/>
            <person name="Poehlein A."/>
        </authorList>
    </citation>
    <scope>NUCLEOTIDE SEQUENCE [LARGE SCALE GENOMIC DNA]</scope>
    <source>
        <strain evidence="1">DSM 10669</strain>
    </source>
</reference>
<keyword evidence="2" id="KW-1185">Reference proteome</keyword>
<name>A0ABZ3IUY7_9FIRM</name>